<proteinExistence type="predicted"/>
<reference evidence="1" key="1">
    <citation type="submission" date="2014-09" db="EMBL/GenBank/DDBJ databases">
        <authorList>
            <person name="Magalhaes I.L.F."/>
            <person name="Oliveira U."/>
            <person name="Santos F.R."/>
            <person name="Vidigal T.H.D.A."/>
            <person name="Brescovit A.D."/>
            <person name="Santos A.J."/>
        </authorList>
    </citation>
    <scope>NUCLEOTIDE SEQUENCE</scope>
    <source>
        <tissue evidence="1">Shoot tissue taken approximately 20 cm above the soil surface</tissue>
    </source>
</reference>
<accession>A0A0A8ZE62</accession>
<organism evidence="1">
    <name type="scientific">Arundo donax</name>
    <name type="common">Giant reed</name>
    <name type="synonym">Donax arundinaceus</name>
    <dbReference type="NCBI Taxonomy" id="35708"/>
    <lineage>
        <taxon>Eukaryota</taxon>
        <taxon>Viridiplantae</taxon>
        <taxon>Streptophyta</taxon>
        <taxon>Embryophyta</taxon>
        <taxon>Tracheophyta</taxon>
        <taxon>Spermatophyta</taxon>
        <taxon>Magnoliopsida</taxon>
        <taxon>Liliopsida</taxon>
        <taxon>Poales</taxon>
        <taxon>Poaceae</taxon>
        <taxon>PACMAD clade</taxon>
        <taxon>Arundinoideae</taxon>
        <taxon>Arundineae</taxon>
        <taxon>Arundo</taxon>
    </lineage>
</organism>
<reference evidence="1" key="2">
    <citation type="journal article" date="2015" name="Data Brief">
        <title>Shoot transcriptome of the giant reed, Arundo donax.</title>
        <authorList>
            <person name="Barrero R.A."/>
            <person name="Guerrero F.D."/>
            <person name="Moolhuijzen P."/>
            <person name="Goolsby J.A."/>
            <person name="Tidwell J."/>
            <person name="Bellgard S.E."/>
            <person name="Bellgard M.I."/>
        </authorList>
    </citation>
    <scope>NUCLEOTIDE SEQUENCE</scope>
    <source>
        <tissue evidence="1">Shoot tissue taken approximately 20 cm above the soil surface</tissue>
    </source>
</reference>
<sequence length="14" mass="1505">MVAHIQCALPLHDG</sequence>
<evidence type="ECO:0000313" key="1">
    <source>
        <dbReference type="EMBL" id="JAD37679.1"/>
    </source>
</evidence>
<name>A0A0A8ZE62_ARUDO</name>
<protein>
    <submittedName>
        <fullName evidence="1">Uncharacterized protein</fullName>
    </submittedName>
</protein>
<dbReference type="EMBL" id="GBRH01260216">
    <property type="protein sequence ID" value="JAD37679.1"/>
    <property type="molecule type" value="Transcribed_RNA"/>
</dbReference>